<dbReference type="InParanoid" id="A0A409YHZ1"/>
<dbReference type="OrthoDB" id="2685635at2759"/>
<keyword evidence="3" id="KW-1185">Reference proteome</keyword>
<sequence length="336" mass="39312">MFPWELSLAKKPEQVHWTNKRDLHDLRWASDHLYWSQRSHRRHHCLLEKNTHEPATLSIVVQEVQDNTWIACDPPRHTFNRPVKLWCIGGKPLFAGADWYWKECTQELDHLMDRFRNDSKFAYAVDGFSTQIESLLVKDVDGIKFQHPMTGTLYGVEDDDMYTAFVDRLPRAFKRNKRGSINPLPAYDLQGNVIRPSEYRSTLYDKPLEIVFTFHHFHFDHHQKASFIARPVEPRTPPPALIRPPPPPLSYPVPTLYPISPFTTPLKRSRSPKLETIDPKIEGHEEQPFKRQRLDHEFAESSSARFKSEAEEERRLKTPYEGSGRHNLGIYAVLRG</sequence>
<feature type="compositionally biased region" description="Basic and acidic residues" evidence="1">
    <location>
        <begin position="272"/>
        <end position="299"/>
    </location>
</feature>
<dbReference type="Proteomes" id="UP000284842">
    <property type="component" value="Unassembled WGS sequence"/>
</dbReference>
<gene>
    <name evidence="2" type="ORF">CVT24_002157</name>
</gene>
<dbReference type="EMBL" id="NHTK01001159">
    <property type="protein sequence ID" value="PPR02585.1"/>
    <property type="molecule type" value="Genomic_DNA"/>
</dbReference>
<comment type="caution">
    <text evidence="2">The sequence shown here is derived from an EMBL/GenBank/DDBJ whole genome shotgun (WGS) entry which is preliminary data.</text>
</comment>
<feature type="compositionally biased region" description="Basic and acidic residues" evidence="1">
    <location>
        <begin position="306"/>
        <end position="318"/>
    </location>
</feature>
<feature type="region of interest" description="Disordered" evidence="1">
    <location>
        <begin position="262"/>
        <end position="320"/>
    </location>
</feature>
<evidence type="ECO:0000256" key="1">
    <source>
        <dbReference type="SAM" id="MobiDB-lite"/>
    </source>
</evidence>
<name>A0A409YHZ1_9AGAR</name>
<organism evidence="2 3">
    <name type="scientific">Panaeolus cyanescens</name>
    <dbReference type="NCBI Taxonomy" id="181874"/>
    <lineage>
        <taxon>Eukaryota</taxon>
        <taxon>Fungi</taxon>
        <taxon>Dikarya</taxon>
        <taxon>Basidiomycota</taxon>
        <taxon>Agaricomycotina</taxon>
        <taxon>Agaricomycetes</taxon>
        <taxon>Agaricomycetidae</taxon>
        <taxon>Agaricales</taxon>
        <taxon>Agaricineae</taxon>
        <taxon>Galeropsidaceae</taxon>
        <taxon>Panaeolus</taxon>
    </lineage>
</organism>
<protein>
    <submittedName>
        <fullName evidence="2">Uncharacterized protein</fullName>
    </submittedName>
</protein>
<dbReference type="AlphaFoldDB" id="A0A409YHZ1"/>
<evidence type="ECO:0000313" key="3">
    <source>
        <dbReference type="Proteomes" id="UP000284842"/>
    </source>
</evidence>
<accession>A0A409YHZ1</accession>
<proteinExistence type="predicted"/>
<evidence type="ECO:0000313" key="2">
    <source>
        <dbReference type="EMBL" id="PPR02585.1"/>
    </source>
</evidence>
<reference evidence="2 3" key="1">
    <citation type="journal article" date="2018" name="Evol. Lett.">
        <title>Horizontal gene cluster transfer increased hallucinogenic mushroom diversity.</title>
        <authorList>
            <person name="Reynolds H.T."/>
            <person name="Vijayakumar V."/>
            <person name="Gluck-Thaler E."/>
            <person name="Korotkin H.B."/>
            <person name="Matheny P.B."/>
            <person name="Slot J.C."/>
        </authorList>
    </citation>
    <scope>NUCLEOTIDE SEQUENCE [LARGE SCALE GENOMIC DNA]</scope>
    <source>
        <strain evidence="2 3">2629</strain>
    </source>
</reference>